<comment type="caution">
    <text evidence="1">The sequence shown here is derived from an EMBL/GenBank/DDBJ whole genome shotgun (WGS) entry which is preliminary data.</text>
</comment>
<reference evidence="1 2" key="1">
    <citation type="journal article" date="2018" name="G3 (Bethesda)">
        <title>Phylogenetic and Phylogenomic Definition of Rhizopus Species.</title>
        <authorList>
            <person name="Gryganskyi A.P."/>
            <person name="Golan J."/>
            <person name="Dolatabadi S."/>
            <person name="Mondo S."/>
            <person name="Robb S."/>
            <person name="Idnurm A."/>
            <person name="Muszewska A."/>
            <person name="Steczkiewicz K."/>
            <person name="Masonjones S."/>
            <person name="Liao H.L."/>
            <person name="Gajdeczka M.T."/>
            <person name="Anike F."/>
            <person name="Vuek A."/>
            <person name="Anishchenko I.M."/>
            <person name="Voigt K."/>
            <person name="de Hoog G.S."/>
            <person name="Smith M.E."/>
            <person name="Heitman J."/>
            <person name="Vilgalys R."/>
            <person name="Stajich J.E."/>
        </authorList>
    </citation>
    <scope>NUCLEOTIDE SEQUENCE [LARGE SCALE GENOMIC DNA]</scope>
    <source>
        <strain evidence="1 2">CBS 357.93</strain>
    </source>
</reference>
<organism evidence="1 2">
    <name type="scientific">Rhizopus azygosporus</name>
    <name type="common">Rhizopus microsporus var. azygosporus</name>
    <dbReference type="NCBI Taxonomy" id="86630"/>
    <lineage>
        <taxon>Eukaryota</taxon>
        <taxon>Fungi</taxon>
        <taxon>Fungi incertae sedis</taxon>
        <taxon>Mucoromycota</taxon>
        <taxon>Mucoromycotina</taxon>
        <taxon>Mucoromycetes</taxon>
        <taxon>Mucorales</taxon>
        <taxon>Mucorineae</taxon>
        <taxon>Rhizopodaceae</taxon>
        <taxon>Rhizopus</taxon>
    </lineage>
</organism>
<dbReference type="EMBL" id="PJQL01002094">
    <property type="protein sequence ID" value="RCH85451.1"/>
    <property type="molecule type" value="Genomic_DNA"/>
</dbReference>
<accession>A0A367J6T6</accession>
<protein>
    <submittedName>
        <fullName evidence="1">Uncharacterized protein</fullName>
    </submittedName>
</protein>
<keyword evidence="2" id="KW-1185">Reference proteome</keyword>
<evidence type="ECO:0000313" key="2">
    <source>
        <dbReference type="Proteomes" id="UP000252139"/>
    </source>
</evidence>
<name>A0A367J6T6_RHIAZ</name>
<evidence type="ECO:0000313" key="1">
    <source>
        <dbReference type="EMBL" id="RCH85451.1"/>
    </source>
</evidence>
<gene>
    <name evidence="1" type="ORF">CU097_007111</name>
</gene>
<proteinExistence type="predicted"/>
<dbReference type="Proteomes" id="UP000252139">
    <property type="component" value="Unassembled WGS sequence"/>
</dbReference>
<dbReference type="AlphaFoldDB" id="A0A367J6T6"/>
<sequence>MLGHKGVLQIAVIGPLPIKFTRVFNNNPVFFYEQSTLQDIDLLLFSNLKLNAAIMFSFGTLALKPYINTAGYPACMKTSTWIPFSVALKRKRKYNDEEKKNLLETDKRDDICNTKCTKCLSNLTLLIV</sequence>